<dbReference type="AlphaFoldDB" id="A0A1M6B2Q7"/>
<sequence length="298" mass="32000">MAIMEHAEKKAGTLIEALPYIQEFYGKTIVIKYGGNAMINEELKQKVMEDVSLLKYVGMRPVIVHGGGPDITQFLKKVGKQSAFVSGLRVTDEETVEIAEMVLDGKVNSDIVNMLNCRGVKAVGLSGKDAGLIRASKKLATVYDEAGKQANVDIGYVGQVAAIDTSILDTLLDNGYIPVIAPIGVGDDGESYNINADYVAAEIAGALKAEKLLLLTDTEGVYKDFEDKDTFISTLTVAEAKDYIKTGIIYGGMIPKIEACLKSIESGTNKVHIIDGRQPHSIILELLTSSGIGTQVIK</sequence>
<feature type="site" description="Transition state stabilizer" evidence="9">
    <location>
        <position position="256"/>
    </location>
</feature>
<dbReference type="GO" id="GO:0003991">
    <property type="term" value="F:acetylglutamate kinase activity"/>
    <property type="evidence" value="ECO:0007669"/>
    <property type="project" value="UniProtKB-UniRule"/>
</dbReference>
<dbReference type="PANTHER" id="PTHR23342:SF0">
    <property type="entry name" value="N-ACETYLGLUTAMATE SYNTHASE, MITOCHONDRIAL"/>
    <property type="match status" value="1"/>
</dbReference>
<evidence type="ECO:0000256" key="9">
    <source>
        <dbReference type="HAMAP-Rule" id="MF_00082"/>
    </source>
</evidence>
<evidence type="ECO:0000256" key="8">
    <source>
        <dbReference type="ARBA" id="ARBA00048141"/>
    </source>
</evidence>
<evidence type="ECO:0000256" key="6">
    <source>
        <dbReference type="ARBA" id="ARBA00022777"/>
    </source>
</evidence>
<dbReference type="InterPro" id="IPR004662">
    <property type="entry name" value="AcgluKinase_fam"/>
</dbReference>
<dbReference type="InterPro" id="IPR001057">
    <property type="entry name" value="Glu/AcGlu_kinase"/>
</dbReference>
<keyword evidence="4 9" id="KW-0808">Transferase</keyword>
<protein>
    <recommendedName>
        <fullName evidence="9">Acetylglutamate kinase</fullName>
        <ecNumber evidence="9">2.7.2.8</ecNumber>
    </recommendedName>
    <alternativeName>
        <fullName evidence="9">N-acetyl-L-glutamate 5-phosphotransferase</fullName>
    </alternativeName>
    <alternativeName>
        <fullName evidence="9">NAG kinase</fullName>
        <shortName evidence="9">NAGK</shortName>
    </alternativeName>
</protein>
<dbReference type="CDD" id="cd04250">
    <property type="entry name" value="AAK_NAGK-C"/>
    <property type="match status" value="1"/>
</dbReference>
<dbReference type="FunFam" id="3.40.1160.10:FF:000004">
    <property type="entry name" value="Acetylglutamate kinase"/>
    <property type="match status" value="1"/>
</dbReference>
<keyword evidence="7 9" id="KW-0067">ATP-binding</keyword>
<dbReference type="GO" id="GO:0042450">
    <property type="term" value="P:L-arginine biosynthetic process via ornithine"/>
    <property type="evidence" value="ECO:0007669"/>
    <property type="project" value="UniProtKB-UniRule"/>
</dbReference>
<dbReference type="HAMAP" id="MF_00082">
    <property type="entry name" value="ArgB"/>
    <property type="match status" value="1"/>
</dbReference>
<evidence type="ECO:0000256" key="7">
    <source>
        <dbReference type="ARBA" id="ARBA00022840"/>
    </source>
</evidence>
<dbReference type="EMBL" id="FQYW01000005">
    <property type="protein sequence ID" value="SHI43021.1"/>
    <property type="molecule type" value="Genomic_DNA"/>
</dbReference>
<name>A0A1M6B2Q7_9FIRM</name>
<dbReference type="InterPro" id="IPR041727">
    <property type="entry name" value="NAGK-C"/>
</dbReference>
<dbReference type="PRINTS" id="PR00474">
    <property type="entry name" value="GLU5KINASE"/>
</dbReference>
<dbReference type="InterPro" id="IPR001048">
    <property type="entry name" value="Asp/Glu/Uridylate_kinase"/>
</dbReference>
<keyword evidence="5 9" id="KW-0547">Nucleotide-binding</keyword>
<dbReference type="EC" id="2.7.2.8" evidence="9"/>
<feature type="binding site" evidence="9">
    <location>
        <position position="193"/>
    </location>
    <ligand>
        <name>substrate</name>
    </ligand>
</feature>
<organism evidence="11 12">
    <name type="scientific">Anaerovibrio lipolyticus DSM 3074</name>
    <dbReference type="NCBI Taxonomy" id="1120997"/>
    <lineage>
        <taxon>Bacteria</taxon>
        <taxon>Bacillati</taxon>
        <taxon>Bacillota</taxon>
        <taxon>Negativicutes</taxon>
        <taxon>Selenomonadales</taxon>
        <taxon>Selenomonadaceae</taxon>
        <taxon>Anaerovibrio</taxon>
    </lineage>
</organism>
<dbReference type="InterPro" id="IPR036393">
    <property type="entry name" value="AceGlu_kinase-like_sf"/>
</dbReference>
<keyword evidence="3 9" id="KW-0028">Amino-acid biosynthesis</keyword>
<dbReference type="PANTHER" id="PTHR23342">
    <property type="entry name" value="N-ACETYLGLUTAMATE SYNTHASE"/>
    <property type="match status" value="1"/>
</dbReference>
<feature type="domain" description="Aspartate/glutamate/uridylate kinase" evidence="10">
    <location>
        <begin position="27"/>
        <end position="275"/>
    </location>
</feature>
<evidence type="ECO:0000313" key="11">
    <source>
        <dbReference type="EMBL" id="SHI43021.1"/>
    </source>
</evidence>
<accession>A0A1M6B2Q7</accession>
<dbReference type="Pfam" id="PF00696">
    <property type="entry name" value="AA_kinase"/>
    <property type="match status" value="1"/>
</dbReference>
<reference evidence="11 12" key="1">
    <citation type="submission" date="2016-11" db="EMBL/GenBank/DDBJ databases">
        <authorList>
            <person name="Jaros S."/>
            <person name="Januszkiewicz K."/>
            <person name="Wedrychowicz H."/>
        </authorList>
    </citation>
    <scope>NUCLEOTIDE SEQUENCE [LARGE SCALE GENOMIC DNA]</scope>
    <source>
        <strain evidence="11 12">DSM 3074</strain>
    </source>
</reference>
<evidence type="ECO:0000256" key="2">
    <source>
        <dbReference type="ARBA" id="ARBA00022571"/>
    </source>
</evidence>
<dbReference type="Proteomes" id="UP000191240">
    <property type="component" value="Unassembled WGS sequence"/>
</dbReference>
<dbReference type="UniPathway" id="UPA00068">
    <property type="reaction ID" value="UER00107"/>
</dbReference>
<dbReference type="NCBIfam" id="TIGR00761">
    <property type="entry name" value="argB"/>
    <property type="match status" value="1"/>
</dbReference>
<comment type="pathway">
    <text evidence="1 9">Amino-acid biosynthesis; L-arginine biosynthesis; N(2)-acetyl-L-ornithine from L-glutamate: step 2/4.</text>
</comment>
<feature type="site" description="Transition state stabilizer" evidence="9">
    <location>
        <position position="32"/>
    </location>
</feature>
<dbReference type="GO" id="GO:0005524">
    <property type="term" value="F:ATP binding"/>
    <property type="evidence" value="ECO:0007669"/>
    <property type="project" value="UniProtKB-UniRule"/>
</dbReference>
<dbReference type="InterPro" id="IPR037528">
    <property type="entry name" value="ArgB"/>
</dbReference>
<evidence type="ECO:0000256" key="3">
    <source>
        <dbReference type="ARBA" id="ARBA00022605"/>
    </source>
</evidence>
<dbReference type="Gene3D" id="3.40.1160.10">
    <property type="entry name" value="Acetylglutamate kinase-like"/>
    <property type="match status" value="1"/>
</dbReference>
<comment type="function">
    <text evidence="9">Catalyzes the ATP-dependent phosphorylation of N-acetyl-L-glutamate.</text>
</comment>
<gene>
    <name evidence="9" type="primary">argB</name>
    <name evidence="11" type="ORF">SAMN02745671_00578</name>
</gene>
<evidence type="ECO:0000256" key="5">
    <source>
        <dbReference type="ARBA" id="ARBA00022741"/>
    </source>
</evidence>
<comment type="subcellular location">
    <subcellularLocation>
        <location evidence="9">Cytoplasm</location>
    </subcellularLocation>
</comment>
<comment type="similarity">
    <text evidence="9">Belongs to the acetylglutamate kinase family. ArgB subfamily.</text>
</comment>
<evidence type="ECO:0000256" key="4">
    <source>
        <dbReference type="ARBA" id="ARBA00022679"/>
    </source>
</evidence>
<proteinExistence type="inferred from homology"/>
<keyword evidence="9" id="KW-0963">Cytoplasm</keyword>
<feature type="binding site" evidence="9">
    <location>
        <position position="89"/>
    </location>
    <ligand>
        <name>substrate</name>
    </ligand>
</feature>
<dbReference type="OrthoDB" id="9803155at2"/>
<comment type="catalytic activity">
    <reaction evidence="8 9">
        <text>N-acetyl-L-glutamate + ATP = N-acetyl-L-glutamyl 5-phosphate + ADP</text>
        <dbReference type="Rhea" id="RHEA:14629"/>
        <dbReference type="ChEBI" id="CHEBI:30616"/>
        <dbReference type="ChEBI" id="CHEBI:44337"/>
        <dbReference type="ChEBI" id="CHEBI:57936"/>
        <dbReference type="ChEBI" id="CHEBI:456216"/>
        <dbReference type="EC" id="2.7.2.8"/>
    </reaction>
</comment>
<dbReference type="PIRSF" id="PIRSF000728">
    <property type="entry name" value="NAGK"/>
    <property type="match status" value="1"/>
</dbReference>
<feature type="binding site" evidence="9">
    <location>
        <begin position="67"/>
        <end position="68"/>
    </location>
    <ligand>
        <name>substrate</name>
    </ligand>
</feature>
<evidence type="ECO:0000256" key="1">
    <source>
        <dbReference type="ARBA" id="ARBA00004828"/>
    </source>
</evidence>
<dbReference type="SUPFAM" id="SSF53633">
    <property type="entry name" value="Carbamate kinase-like"/>
    <property type="match status" value="1"/>
</dbReference>
<keyword evidence="6 9" id="KW-0418">Kinase</keyword>
<keyword evidence="2 9" id="KW-0055">Arginine biosynthesis</keyword>
<dbReference type="GO" id="GO:0005737">
    <property type="term" value="C:cytoplasm"/>
    <property type="evidence" value="ECO:0007669"/>
    <property type="project" value="UniProtKB-SubCell"/>
</dbReference>
<evidence type="ECO:0000259" key="10">
    <source>
        <dbReference type="Pfam" id="PF00696"/>
    </source>
</evidence>
<evidence type="ECO:0000313" key="12">
    <source>
        <dbReference type="Proteomes" id="UP000191240"/>
    </source>
</evidence>